<dbReference type="SUPFAM" id="SSF51735">
    <property type="entry name" value="NAD(P)-binding Rossmann-fold domains"/>
    <property type="match status" value="1"/>
</dbReference>
<comment type="caution">
    <text evidence="2">The sequence shown here is derived from an EMBL/GenBank/DDBJ whole genome shotgun (WGS) entry which is preliminary data.</text>
</comment>
<dbReference type="RefSeq" id="WP_344422373.1">
    <property type="nucleotide sequence ID" value="NZ_BAAANN010000018.1"/>
</dbReference>
<feature type="compositionally biased region" description="Basic and acidic residues" evidence="1">
    <location>
        <begin position="175"/>
        <end position="189"/>
    </location>
</feature>
<evidence type="ECO:0000256" key="1">
    <source>
        <dbReference type="SAM" id="MobiDB-lite"/>
    </source>
</evidence>
<dbReference type="PANTHER" id="PTHR45458">
    <property type="entry name" value="SHORT-CHAIN DEHYDROGENASE/REDUCTASE SDR"/>
    <property type="match status" value="1"/>
</dbReference>
<name>A0ABN2RFB3_9PSEU</name>
<reference evidence="2 3" key="1">
    <citation type="journal article" date="2019" name="Int. J. Syst. Evol. Microbiol.">
        <title>The Global Catalogue of Microorganisms (GCM) 10K type strain sequencing project: providing services to taxonomists for standard genome sequencing and annotation.</title>
        <authorList>
            <consortium name="The Broad Institute Genomics Platform"/>
            <consortium name="The Broad Institute Genome Sequencing Center for Infectious Disease"/>
            <person name="Wu L."/>
            <person name="Ma J."/>
        </authorList>
    </citation>
    <scope>NUCLEOTIDE SEQUENCE [LARGE SCALE GENOMIC DNA]</scope>
    <source>
        <strain evidence="2 3">JCM 14545</strain>
    </source>
</reference>
<dbReference type="Gene3D" id="3.40.50.720">
    <property type="entry name" value="NAD(P)-binding Rossmann-like Domain"/>
    <property type="match status" value="1"/>
</dbReference>
<protein>
    <submittedName>
        <fullName evidence="2">SDR family oxidoreductase</fullName>
    </submittedName>
</protein>
<dbReference type="EMBL" id="BAAANN010000018">
    <property type="protein sequence ID" value="GAA1968057.1"/>
    <property type="molecule type" value="Genomic_DNA"/>
</dbReference>
<dbReference type="Pfam" id="PF00106">
    <property type="entry name" value="adh_short"/>
    <property type="match status" value="1"/>
</dbReference>
<sequence>MSTTSPRQALVIGASRGLGLVLVTELVRRGWQVIATTRESGGGELRAKADAPNGRLTVESLEMNDHGQLAALRERLAGRRLDLLFVNAAINRGNQPIHDVPEDTFAEVMLTNALSPLRALEALRGLVAPGGTVAVMSSEQGSLTRNTEDGFELYKASKAALNQLMRSYTTRHAGDGHTKLLVDPGHNRTELGGPDAPLTPEESIPAVVDVLEKQAGAPGLQFLDRNGEIVPW</sequence>
<dbReference type="PRINTS" id="PR00081">
    <property type="entry name" value="GDHRDH"/>
</dbReference>
<evidence type="ECO:0000313" key="2">
    <source>
        <dbReference type="EMBL" id="GAA1968057.1"/>
    </source>
</evidence>
<gene>
    <name evidence="2" type="ORF">GCM10009754_46180</name>
</gene>
<accession>A0ABN2RFB3</accession>
<dbReference type="PANTHER" id="PTHR45458:SF1">
    <property type="entry name" value="SHORT CHAIN DEHYDROGENASE"/>
    <property type="match status" value="1"/>
</dbReference>
<feature type="region of interest" description="Disordered" evidence="1">
    <location>
        <begin position="175"/>
        <end position="199"/>
    </location>
</feature>
<dbReference type="InterPro" id="IPR052184">
    <property type="entry name" value="SDR_enzymes"/>
</dbReference>
<dbReference type="InterPro" id="IPR002347">
    <property type="entry name" value="SDR_fam"/>
</dbReference>
<dbReference type="Proteomes" id="UP001501116">
    <property type="component" value="Unassembled WGS sequence"/>
</dbReference>
<organism evidence="2 3">
    <name type="scientific">Amycolatopsis minnesotensis</name>
    <dbReference type="NCBI Taxonomy" id="337894"/>
    <lineage>
        <taxon>Bacteria</taxon>
        <taxon>Bacillati</taxon>
        <taxon>Actinomycetota</taxon>
        <taxon>Actinomycetes</taxon>
        <taxon>Pseudonocardiales</taxon>
        <taxon>Pseudonocardiaceae</taxon>
        <taxon>Amycolatopsis</taxon>
    </lineage>
</organism>
<keyword evidence="3" id="KW-1185">Reference proteome</keyword>
<dbReference type="InterPro" id="IPR036291">
    <property type="entry name" value="NAD(P)-bd_dom_sf"/>
</dbReference>
<evidence type="ECO:0000313" key="3">
    <source>
        <dbReference type="Proteomes" id="UP001501116"/>
    </source>
</evidence>
<proteinExistence type="predicted"/>